<comment type="caution">
    <text evidence="2">The sequence shown here is derived from an EMBL/GenBank/DDBJ whole genome shotgun (WGS) entry which is preliminary data.</text>
</comment>
<dbReference type="Proteomes" id="UP001318860">
    <property type="component" value="Unassembled WGS sequence"/>
</dbReference>
<accession>A0ABR0WWR2</accession>
<dbReference type="InterPro" id="IPR043502">
    <property type="entry name" value="DNA/RNA_pol_sf"/>
</dbReference>
<name>A0ABR0WWR2_REHGL</name>
<gene>
    <name evidence="2" type="ORF">DH2020_015626</name>
</gene>
<dbReference type="EMBL" id="JABTTQ020000008">
    <property type="protein sequence ID" value="KAK6150694.1"/>
    <property type="molecule type" value="Genomic_DNA"/>
</dbReference>
<dbReference type="PANTHER" id="PTHR11439:SF442">
    <property type="entry name" value="CYSTEINE-RICH RLK (RECEPTOR-LIKE PROTEIN KINASE) 8"/>
    <property type="match status" value="1"/>
</dbReference>
<dbReference type="Pfam" id="PF07727">
    <property type="entry name" value="RVT_2"/>
    <property type="match status" value="1"/>
</dbReference>
<reference evidence="2 3" key="1">
    <citation type="journal article" date="2021" name="Comput. Struct. Biotechnol. J.">
        <title>De novo genome assembly of the potent medicinal plant Rehmannia glutinosa using nanopore technology.</title>
        <authorList>
            <person name="Ma L."/>
            <person name="Dong C."/>
            <person name="Song C."/>
            <person name="Wang X."/>
            <person name="Zheng X."/>
            <person name="Niu Y."/>
            <person name="Chen S."/>
            <person name="Feng W."/>
        </authorList>
    </citation>
    <scope>NUCLEOTIDE SEQUENCE [LARGE SCALE GENOMIC DNA]</scope>
    <source>
        <strain evidence="2">DH-2019</strain>
    </source>
</reference>
<dbReference type="SUPFAM" id="SSF56672">
    <property type="entry name" value="DNA/RNA polymerases"/>
    <property type="match status" value="1"/>
</dbReference>
<dbReference type="InterPro" id="IPR013103">
    <property type="entry name" value="RVT_2"/>
</dbReference>
<evidence type="ECO:0000259" key="1">
    <source>
        <dbReference type="Pfam" id="PF07727"/>
    </source>
</evidence>
<proteinExistence type="predicted"/>
<feature type="domain" description="Reverse transcriptase Ty1/copia-type" evidence="1">
    <location>
        <begin position="11"/>
        <end position="253"/>
    </location>
</feature>
<dbReference type="PANTHER" id="PTHR11439">
    <property type="entry name" value="GAG-POL-RELATED RETROTRANSPOSON"/>
    <property type="match status" value="1"/>
</dbReference>
<dbReference type="CDD" id="cd09272">
    <property type="entry name" value="RNase_HI_RT_Ty1"/>
    <property type="match status" value="1"/>
</dbReference>
<evidence type="ECO:0000313" key="3">
    <source>
        <dbReference type="Proteomes" id="UP001318860"/>
    </source>
</evidence>
<protein>
    <recommendedName>
        <fullName evidence="1">Reverse transcriptase Ty1/copia-type domain-containing protein</fullName>
    </recommendedName>
</protein>
<organism evidence="2 3">
    <name type="scientific">Rehmannia glutinosa</name>
    <name type="common">Chinese foxglove</name>
    <dbReference type="NCBI Taxonomy" id="99300"/>
    <lineage>
        <taxon>Eukaryota</taxon>
        <taxon>Viridiplantae</taxon>
        <taxon>Streptophyta</taxon>
        <taxon>Embryophyta</taxon>
        <taxon>Tracheophyta</taxon>
        <taxon>Spermatophyta</taxon>
        <taxon>Magnoliopsida</taxon>
        <taxon>eudicotyledons</taxon>
        <taxon>Gunneridae</taxon>
        <taxon>Pentapetalae</taxon>
        <taxon>asterids</taxon>
        <taxon>lamiids</taxon>
        <taxon>Lamiales</taxon>
        <taxon>Orobanchaceae</taxon>
        <taxon>Rehmannieae</taxon>
        <taxon>Rehmannia</taxon>
    </lineage>
</organism>
<evidence type="ECO:0000313" key="2">
    <source>
        <dbReference type="EMBL" id="KAK6150694.1"/>
    </source>
</evidence>
<keyword evidence="3" id="KW-1185">Reference proteome</keyword>
<sequence>MQDELDQFAKNDVWYLVPRPDNVNVIGTKWIFKNKTDESGNIVRNKARLVAQGYTQVEGVDFDETFAPVARIESNRLLLAIACHLGLTLHQMDVKSAFLNGILDEKAYVEQPKGFEDPYKPNHVFKLKKALYGLKQAPRAWYGRLTEHLLQMGFKRGEVDKTLFIQRTNHSILIAQIYVDDIVFGASSQKLLKEFVDCMSSTFEMSMVGELNYFLGLQIKQSKDGIFISQSKYARNLVKKFNLDSASHMKTPMGSSQKLSREDVAESVDNTLYRSMIGSLLYLTASRPDIIYNVCLCARYQANPKITHLKALKRIIRYIGGTTNLGIWYTKDTNTNLVGFSDSDWAGDVDDRKSTTGGCFYLGNNLVSWYSRKQNCVSLSTL</sequence>